<proteinExistence type="predicted"/>
<keyword evidence="4" id="KW-1185">Reference proteome</keyword>
<organism evidence="3 4">
    <name type="scientific">Lupinus luteus</name>
    <name type="common">European yellow lupine</name>
    <dbReference type="NCBI Taxonomy" id="3873"/>
    <lineage>
        <taxon>Eukaryota</taxon>
        <taxon>Viridiplantae</taxon>
        <taxon>Streptophyta</taxon>
        <taxon>Embryophyta</taxon>
        <taxon>Tracheophyta</taxon>
        <taxon>Spermatophyta</taxon>
        <taxon>Magnoliopsida</taxon>
        <taxon>eudicotyledons</taxon>
        <taxon>Gunneridae</taxon>
        <taxon>Pentapetalae</taxon>
        <taxon>rosids</taxon>
        <taxon>fabids</taxon>
        <taxon>Fabales</taxon>
        <taxon>Fabaceae</taxon>
        <taxon>Papilionoideae</taxon>
        <taxon>50 kb inversion clade</taxon>
        <taxon>genistoids sensu lato</taxon>
        <taxon>core genistoids</taxon>
        <taxon>Genisteae</taxon>
        <taxon>Lupinus</taxon>
    </lineage>
</organism>
<keyword evidence="2" id="KW-0812">Transmembrane</keyword>
<evidence type="ECO:0000256" key="1">
    <source>
        <dbReference type="SAM" id="MobiDB-lite"/>
    </source>
</evidence>
<dbReference type="EMBL" id="CAXHTB010000017">
    <property type="protein sequence ID" value="CAL0323554.1"/>
    <property type="molecule type" value="Genomic_DNA"/>
</dbReference>
<sequence length="315" mass="33354">MGGGVTMRAATKLAGIGAAATSGIKSVVVRTPPTDQLVQNTSRPASTALSSSSPQKAIAAEVAPLHTPPSWDLEDWEVAGDGVLIMEAGEAMPRVVFRAVPSFQEAKAATTELKDAIDSIYLKSSSSSEYEGSSPGSQDSVVSPFNNELETKFRAIDAISNPSVPKHAFQAFQLLSGSPEAQTAVASIACDPNVWNAVMQNPAVKDFFQSQQTVVYSEGERTNVKLEELPDSDPRNVFTDLMSILHNLKLTVAEMVCNMSSYLQNIFGLPMAEKSSSDADGSGNSKANLMDHLALGGTFMGLAVLVVMVVVLKRA</sequence>
<evidence type="ECO:0000256" key="2">
    <source>
        <dbReference type="SAM" id="Phobius"/>
    </source>
</evidence>
<evidence type="ECO:0000313" key="3">
    <source>
        <dbReference type="EMBL" id="CAL0323554.1"/>
    </source>
</evidence>
<protein>
    <submittedName>
        <fullName evidence="3">Uncharacterized protein</fullName>
    </submittedName>
</protein>
<feature type="transmembrane region" description="Helical" evidence="2">
    <location>
        <begin position="293"/>
        <end position="312"/>
    </location>
</feature>
<dbReference type="PANTHER" id="PTHR33625:SF4">
    <property type="entry name" value="OS08G0179900 PROTEIN"/>
    <property type="match status" value="1"/>
</dbReference>
<dbReference type="PANTHER" id="PTHR33625">
    <property type="entry name" value="OS08G0179900 PROTEIN"/>
    <property type="match status" value="1"/>
</dbReference>
<dbReference type="AlphaFoldDB" id="A0AAV1XPI2"/>
<feature type="region of interest" description="Disordered" evidence="1">
    <location>
        <begin position="35"/>
        <end position="54"/>
    </location>
</feature>
<reference evidence="3 4" key="1">
    <citation type="submission" date="2024-03" db="EMBL/GenBank/DDBJ databases">
        <authorList>
            <person name="Martinez-Hernandez J."/>
        </authorList>
    </citation>
    <scope>NUCLEOTIDE SEQUENCE [LARGE SCALE GENOMIC DNA]</scope>
</reference>
<keyword evidence="2" id="KW-0472">Membrane</keyword>
<name>A0AAV1XPI2_LUPLU</name>
<gene>
    <name evidence="3" type="ORF">LLUT_LOCUS24614</name>
</gene>
<comment type="caution">
    <text evidence="3">The sequence shown here is derived from an EMBL/GenBank/DDBJ whole genome shotgun (WGS) entry which is preliminary data.</text>
</comment>
<keyword evidence="2" id="KW-1133">Transmembrane helix</keyword>
<dbReference type="Proteomes" id="UP001497480">
    <property type="component" value="Unassembled WGS sequence"/>
</dbReference>
<feature type="compositionally biased region" description="Low complexity" evidence="1">
    <location>
        <begin position="41"/>
        <end position="54"/>
    </location>
</feature>
<evidence type="ECO:0000313" key="4">
    <source>
        <dbReference type="Proteomes" id="UP001497480"/>
    </source>
</evidence>
<accession>A0AAV1XPI2</accession>